<dbReference type="EMBL" id="JAAGOA010000009">
    <property type="protein sequence ID" value="NEE01364.1"/>
    <property type="molecule type" value="Genomic_DNA"/>
</dbReference>
<dbReference type="PANTHER" id="PTHR30290:SF62">
    <property type="entry name" value="OLIGOPEPTIDE ABC TRANSPORTER, PERIPLASMIC OLIGOPEPTIDE-BINDING PROTEIN"/>
    <property type="match status" value="1"/>
</dbReference>
<reference evidence="3 4" key="1">
    <citation type="submission" date="2020-02" db="EMBL/GenBank/DDBJ databases">
        <authorList>
            <person name="Li X.-J."/>
            <person name="Han X.-M."/>
        </authorList>
    </citation>
    <scope>NUCLEOTIDE SEQUENCE [LARGE SCALE GENOMIC DNA]</scope>
    <source>
        <strain evidence="3 4">CCTCC AB 2017055</strain>
    </source>
</reference>
<feature type="region of interest" description="Disordered" evidence="1">
    <location>
        <begin position="32"/>
        <end position="63"/>
    </location>
</feature>
<dbReference type="CDD" id="cd08500">
    <property type="entry name" value="PBP2_NikA_DppA_OppA_like_4"/>
    <property type="match status" value="1"/>
</dbReference>
<proteinExistence type="predicted"/>
<organism evidence="3 4">
    <name type="scientific">Phytoactinopolyspora halotolerans</name>
    <dbReference type="NCBI Taxonomy" id="1981512"/>
    <lineage>
        <taxon>Bacteria</taxon>
        <taxon>Bacillati</taxon>
        <taxon>Actinomycetota</taxon>
        <taxon>Actinomycetes</taxon>
        <taxon>Jiangellales</taxon>
        <taxon>Jiangellaceae</taxon>
        <taxon>Phytoactinopolyspora</taxon>
    </lineage>
</organism>
<dbReference type="PROSITE" id="PS51257">
    <property type="entry name" value="PROKAR_LIPOPROTEIN"/>
    <property type="match status" value="1"/>
</dbReference>
<dbReference type="RefSeq" id="WP_163738830.1">
    <property type="nucleotide sequence ID" value="NZ_JAAGOA010000009.1"/>
</dbReference>
<evidence type="ECO:0000259" key="2">
    <source>
        <dbReference type="Pfam" id="PF00496"/>
    </source>
</evidence>
<dbReference type="GO" id="GO:0015833">
    <property type="term" value="P:peptide transport"/>
    <property type="evidence" value="ECO:0007669"/>
    <property type="project" value="TreeGrafter"/>
</dbReference>
<dbReference type="Pfam" id="PF00496">
    <property type="entry name" value="SBP_bac_5"/>
    <property type="match status" value="1"/>
</dbReference>
<dbReference type="Gene3D" id="3.40.190.10">
    <property type="entry name" value="Periplasmic binding protein-like II"/>
    <property type="match status" value="1"/>
</dbReference>
<feature type="domain" description="Solute-binding protein family 5" evidence="2">
    <location>
        <begin position="135"/>
        <end position="545"/>
    </location>
</feature>
<dbReference type="Proteomes" id="UP000475214">
    <property type="component" value="Unassembled WGS sequence"/>
</dbReference>
<dbReference type="AlphaFoldDB" id="A0A6L9S9Q6"/>
<sequence length="671" mass="76177">MTTKNGLKLWTRRDMLRAGGGSALLLTMSLAGCAGSGDSDSESDADDDGNGAQEPDPDRPLESPMLTEQVEAGELPPLEERLPVEADRLVVEAPELGTYGGTYHGAVLGQGDDPWLERMIAYEPMLRADAQLEEIGPGTFKDIERNEDATEFTIHMRQGMRWSDGEPVTADDVMFAIENVFFNEDLHPNLPTLLSVNNEACTAEPVDDFTVRLTFPQSKGDLIDEASRAAQWWATNLLFFPKHYLQDFLPELNPDAEQLAEDAGFGDWTEYWEDRVQWWNNPERPVLYPWVITDPLNAGNVAVAERNPYYWKVDSGGAQLPYIDRLEFEVVQEEEVMLLKGVNGELDFHSRHFNNDQNKPVLAEGREDGGYDFVTVETTSMNVMIISLNLNHKDEELREIFQNKDFRIGLSHAIDRQDIIDTVYQRQGEPWQGAPHPNSEFYDEEFAKQYTEYDVDLANQHLDAAGLTEKDGSGFRLRPNGERLRFSIDVTNLFPQWADAADLVTQYWAEVGVDAAVNPIERTLFYERKEVDANEYDANVWAGDGGQKIEMLETRWWFPSGGESNYAVRWADYYTSRGTGEHSLEPPAEALEQMELAWQIPLEPDPEKQKELFRQILQISKEQFYVIGIALPADGYAIAKNNLRNVVESFPDSWLYLTPGPIDIPTWYFAD</sequence>
<evidence type="ECO:0000256" key="1">
    <source>
        <dbReference type="SAM" id="MobiDB-lite"/>
    </source>
</evidence>
<dbReference type="GO" id="GO:1904680">
    <property type="term" value="F:peptide transmembrane transporter activity"/>
    <property type="evidence" value="ECO:0007669"/>
    <property type="project" value="TreeGrafter"/>
</dbReference>
<feature type="compositionally biased region" description="Acidic residues" evidence="1">
    <location>
        <begin position="39"/>
        <end position="49"/>
    </location>
</feature>
<dbReference type="InterPro" id="IPR000914">
    <property type="entry name" value="SBP_5_dom"/>
</dbReference>
<dbReference type="InterPro" id="IPR039424">
    <property type="entry name" value="SBP_5"/>
</dbReference>
<name>A0A6L9S9Q6_9ACTN</name>
<protein>
    <submittedName>
        <fullName evidence="3">ABC transporter substrate-binding protein</fullName>
    </submittedName>
</protein>
<evidence type="ECO:0000313" key="3">
    <source>
        <dbReference type="EMBL" id="NEE01364.1"/>
    </source>
</evidence>
<dbReference type="Gene3D" id="3.10.105.10">
    <property type="entry name" value="Dipeptide-binding Protein, Domain 3"/>
    <property type="match status" value="1"/>
</dbReference>
<keyword evidence="4" id="KW-1185">Reference proteome</keyword>
<accession>A0A6L9S9Q6</accession>
<dbReference type="SUPFAM" id="SSF53850">
    <property type="entry name" value="Periplasmic binding protein-like II"/>
    <property type="match status" value="1"/>
</dbReference>
<gene>
    <name evidence="3" type="ORF">G1H10_14410</name>
</gene>
<comment type="caution">
    <text evidence="3">The sequence shown here is derived from an EMBL/GenBank/DDBJ whole genome shotgun (WGS) entry which is preliminary data.</text>
</comment>
<evidence type="ECO:0000313" key="4">
    <source>
        <dbReference type="Proteomes" id="UP000475214"/>
    </source>
</evidence>
<dbReference type="PANTHER" id="PTHR30290">
    <property type="entry name" value="PERIPLASMIC BINDING COMPONENT OF ABC TRANSPORTER"/>
    <property type="match status" value="1"/>
</dbReference>